<dbReference type="EMBL" id="GL348714">
    <property type="protein sequence ID" value="EFH62839.1"/>
    <property type="molecule type" value="Genomic_DNA"/>
</dbReference>
<accession>D7KWN7</accession>
<dbReference type="HOGENOM" id="CLU_1013170_0_0_1"/>
<dbReference type="OrthoDB" id="10497761at2759"/>
<sequence length="275" mass="32882">MEVPKSRRDQKYQRIQCLKIYDTIRIRERAQQLIDEIQQELDPENIISRLRKSLQYALGFYENWKTTDCDQLACLKIELDKLTFAHGACPDKKNVHNLNHRMLHGVHDMDAERYLLKMFYSKKHKESGSPLKKLEQQDKLREFNRSSVLSKKEIQKQIQVLEKRREEDIKVIIDRRKKLELIKREITRARPCSLMVWGFCSHPKINKFDPFLWGLCGCTSQKPLSKKNRETTIAAMRMKSLREKLESIREQRQRIFVTLLFQMDDLEYLKAEQDG</sequence>
<protein>
    <submittedName>
        <fullName evidence="1">Predicted protein</fullName>
    </submittedName>
</protein>
<organism evidence="2">
    <name type="scientific">Arabidopsis lyrata subsp. lyrata</name>
    <name type="common">Lyre-leaved rock-cress</name>
    <dbReference type="NCBI Taxonomy" id="81972"/>
    <lineage>
        <taxon>Eukaryota</taxon>
        <taxon>Viridiplantae</taxon>
        <taxon>Streptophyta</taxon>
        <taxon>Embryophyta</taxon>
        <taxon>Tracheophyta</taxon>
        <taxon>Spermatophyta</taxon>
        <taxon>Magnoliopsida</taxon>
        <taxon>eudicotyledons</taxon>
        <taxon>Gunneridae</taxon>
        <taxon>Pentapetalae</taxon>
        <taxon>rosids</taxon>
        <taxon>malvids</taxon>
        <taxon>Brassicales</taxon>
        <taxon>Brassicaceae</taxon>
        <taxon>Camelineae</taxon>
        <taxon>Arabidopsis</taxon>
    </lineage>
</organism>
<dbReference type="KEGG" id="aly:9324186"/>
<gene>
    <name evidence="1" type="ORF">ARALYDRAFT_338284</name>
</gene>
<reference evidence="2" key="1">
    <citation type="journal article" date="2011" name="Nat. Genet.">
        <title>The Arabidopsis lyrata genome sequence and the basis of rapid genome size change.</title>
        <authorList>
            <person name="Hu T.T."/>
            <person name="Pattyn P."/>
            <person name="Bakker E.G."/>
            <person name="Cao J."/>
            <person name="Cheng J.-F."/>
            <person name="Clark R.M."/>
            <person name="Fahlgren N."/>
            <person name="Fawcett J.A."/>
            <person name="Grimwood J."/>
            <person name="Gundlach H."/>
            <person name="Haberer G."/>
            <person name="Hollister J.D."/>
            <person name="Ossowski S."/>
            <person name="Ottilar R.P."/>
            <person name="Salamov A.A."/>
            <person name="Schneeberger K."/>
            <person name="Spannagl M."/>
            <person name="Wang X."/>
            <person name="Yang L."/>
            <person name="Nasrallah M.E."/>
            <person name="Bergelson J."/>
            <person name="Carrington J.C."/>
            <person name="Gaut B.S."/>
            <person name="Schmutz J."/>
            <person name="Mayer K.F.X."/>
            <person name="Van de Peer Y."/>
            <person name="Grigoriev I.V."/>
            <person name="Nordborg M."/>
            <person name="Weigel D."/>
            <person name="Guo Y.-L."/>
        </authorList>
    </citation>
    <scope>NUCLEOTIDE SEQUENCE [LARGE SCALE GENOMIC DNA]</scope>
    <source>
        <strain evidence="2">cv. MN47</strain>
    </source>
</reference>
<dbReference type="Proteomes" id="UP000008694">
    <property type="component" value="Unassembled WGS sequence"/>
</dbReference>
<name>D7KWN7_ARALL</name>
<dbReference type="AlphaFoldDB" id="D7KWN7"/>
<evidence type="ECO:0000313" key="2">
    <source>
        <dbReference type="Proteomes" id="UP000008694"/>
    </source>
</evidence>
<dbReference type="Gramene" id="fgenesh1_pg.C_scaffold_2000383">
    <property type="protein sequence ID" value="fgenesh1_pg.C_scaffold_2000383"/>
    <property type="gene ID" value="fgenesh1_pg.C_scaffold_2000383"/>
</dbReference>
<proteinExistence type="predicted"/>
<keyword evidence="2" id="KW-1185">Reference proteome</keyword>
<evidence type="ECO:0000313" key="1">
    <source>
        <dbReference type="EMBL" id="EFH62839.1"/>
    </source>
</evidence>